<protein>
    <recommendedName>
        <fullName evidence="4">Chemosensory protein</fullName>
    </recommendedName>
</protein>
<dbReference type="SUPFAM" id="SSF100910">
    <property type="entry name" value="Chemosensory protein Csp2"/>
    <property type="match status" value="1"/>
</dbReference>
<dbReference type="Pfam" id="PF03392">
    <property type="entry name" value="OS-D"/>
    <property type="match status" value="1"/>
</dbReference>
<sequence length="123" mass="14184">MKSIILLFSFCALTVFSEETKKYTSKYDNIDLDEILNSDRLLGNYIDCFMDRGHCTPQGAELKANLPDALKTECSKCTDIQKEKAKKTLDFILDKKPDMYKELEAKYDPDHIYSDKIKKAIKS</sequence>
<dbReference type="InterPro" id="IPR005055">
    <property type="entry name" value="A10/PebIII"/>
</dbReference>
<evidence type="ECO:0008006" key="4">
    <source>
        <dbReference type="Google" id="ProtNLM"/>
    </source>
</evidence>
<dbReference type="Proteomes" id="UP001516400">
    <property type="component" value="Unassembled WGS sequence"/>
</dbReference>
<dbReference type="AlphaFoldDB" id="A0ABD2PCV9"/>
<dbReference type="Gene3D" id="1.10.2080.10">
    <property type="entry name" value="Insect odorant-binding protein A10/Ejaculatory bulb-specific protein 3"/>
    <property type="match status" value="1"/>
</dbReference>
<evidence type="ECO:0000256" key="1">
    <source>
        <dbReference type="SAM" id="SignalP"/>
    </source>
</evidence>
<keyword evidence="3" id="KW-1185">Reference proteome</keyword>
<dbReference type="EMBL" id="JABFTP020000185">
    <property type="protein sequence ID" value="KAL3288640.1"/>
    <property type="molecule type" value="Genomic_DNA"/>
</dbReference>
<evidence type="ECO:0000313" key="2">
    <source>
        <dbReference type="EMBL" id="KAL3288640.1"/>
    </source>
</evidence>
<comment type="caution">
    <text evidence="2">The sequence shown here is derived from an EMBL/GenBank/DDBJ whole genome shotgun (WGS) entry which is preliminary data.</text>
</comment>
<reference evidence="2 3" key="1">
    <citation type="journal article" date="2021" name="BMC Biol.">
        <title>Horizontally acquired antibacterial genes associated with adaptive radiation of ladybird beetles.</title>
        <authorList>
            <person name="Li H.S."/>
            <person name="Tang X.F."/>
            <person name="Huang Y.H."/>
            <person name="Xu Z.Y."/>
            <person name="Chen M.L."/>
            <person name="Du X.Y."/>
            <person name="Qiu B.Y."/>
            <person name="Chen P.T."/>
            <person name="Zhang W."/>
            <person name="Slipinski A."/>
            <person name="Escalona H.E."/>
            <person name="Waterhouse R.M."/>
            <person name="Zwick A."/>
            <person name="Pang H."/>
        </authorList>
    </citation>
    <scope>NUCLEOTIDE SEQUENCE [LARGE SCALE GENOMIC DNA]</scope>
    <source>
        <strain evidence="2">SYSU2018</strain>
    </source>
</reference>
<proteinExistence type="predicted"/>
<dbReference type="InterPro" id="IPR036682">
    <property type="entry name" value="OS_D_A10/PebIII_sf"/>
</dbReference>
<dbReference type="PANTHER" id="PTHR11257:SF12">
    <property type="entry name" value="EJACULATORY BULB-SPECIFIC PROTEIN 3-RELATED"/>
    <property type="match status" value="1"/>
</dbReference>
<accession>A0ABD2PCV9</accession>
<name>A0ABD2PCV9_9CUCU</name>
<feature type="signal peptide" evidence="1">
    <location>
        <begin position="1"/>
        <end position="17"/>
    </location>
</feature>
<dbReference type="PANTHER" id="PTHR11257">
    <property type="entry name" value="CHEMOSENSORY PROTEIN-RELATED"/>
    <property type="match status" value="1"/>
</dbReference>
<organism evidence="2 3">
    <name type="scientific">Cryptolaemus montrouzieri</name>
    <dbReference type="NCBI Taxonomy" id="559131"/>
    <lineage>
        <taxon>Eukaryota</taxon>
        <taxon>Metazoa</taxon>
        <taxon>Ecdysozoa</taxon>
        <taxon>Arthropoda</taxon>
        <taxon>Hexapoda</taxon>
        <taxon>Insecta</taxon>
        <taxon>Pterygota</taxon>
        <taxon>Neoptera</taxon>
        <taxon>Endopterygota</taxon>
        <taxon>Coleoptera</taxon>
        <taxon>Polyphaga</taxon>
        <taxon>Cucujiformia</taxon>
        <taxon>Coccinelloidea</taxon>
        <taxon>Coccinellidae</taxon>
        <taxon>Scymninae</taxon>
        <taxon>Scymnini</taxon>
        <taxon>Cryptolaemus</taxon>
    </lineage>
</organism>
<gene>
    <name evidence="2" type="ORF">HHI36_003073</name>
</gene>
<keyword evidence="1" id="KW-0732">Signal</keyword>
<evidence type="ECO:0000313" key="3">
    <source>
        <dbReference type="Proteomes" id="UP001516400"/>
    </source>
</evidence>
<feature type="chain" id="PRO_5044847619" description="Chemosensory protein" evidence="1">
    <location>
        <begin position="18"/>
        <end position="123"/>
    </location>
</feature>